<dbReference type="OrthoDB" id="957110at2"/>
<evidence type="ECO:0000313" key="2">
    <source>
        <dbReference type="Proteomes" id="UP000198598"/>
    </source>
</evidence>
<keyword evidence="2" id="KW-1185">Reference proteome</keyword>
<reference evidence="1 2" key="1">
    <citation type="submission" date="2016-10" db="EMBL/GenBank/DDBJ databases">
        <authorList>
            <person name="de Groot N.N."/>
        </authorList>
    </citation>
    <scope>NUCLEOTIDE SEQUENCE [LARGE SCALE GENOMIC DNA]</scope>
    <source>
        <strain evidence="1 2">DSM 26130</strain>
    </source>
</reference>
<dbReference type="EMBL" id="FOLQ01000015">
    <property type="protein sequence ID" value="SFE52822.1"/>
    <property type="molecule type" value="Genomic_DNA"/>
</dbReference>
<dbReference type="RefSeq" id="WP_093831845.1">
    <property type="nucleotide sequence ID" value="NZ_FOLQ01000015.1"/>
</dbReference>
<gene>
    <name evidence="1" type="ORF">SAMN05216167_11533</name>
</gene>
<dbReference type="AlphaFoldDB" id="A0A1I2B9E1"/>
<name>A0A1I2B9E1_9BACT</name>
<accession>A0A1I2B9E1</accession>
<proteinExistence type="predicted"/>
<dbReference type="Proteomes" id="UP000198598">
    <property type="component" value="Unassembled WGS sequence"/>
</dbReference>
<evidence type="ECO:0000313" key="1">
    <source>
        <dbReference type="EMBL" id="SFE52822.1"/>
    </source>
</evidence>
<protein>
    <submittedName>
        <fullName evidence="1">Uncharacterized protein</fullName>
    </submittedName>
</protein>
<dbReference type="STRING" id="662367.SAMN05216167_11533"/>
<sequence>MEALKKITYYLHPDDEQPRPGQFLVTISRSRNRRPQTYDGVLSVMLIKTVRKIRHKLISDSQGYALELHDKPEFKPLTVVERLSDGVQIWVRGEESLPCFWLPRGKPT</sequence>
<organism evidence="1 2">
    <name type="scientific">Spirosoma endophyticum</name>
    <dbReference type="NCBI Taxonomy" id="662367"/>
    <lineage>
        <taxon>Bacteria</taxon>
        <taxon>Pseudomonadati</taxon>
        <taxon>Bacteroidota</taxon>
        <taxon>Cytophagia</taxon>
        <taxon>Cytophagales</taxon>
        <taxon>Cytophagaceae</taxon>
        <taxon>Spirosoma</taxon>
    </lineage>
</organism>